<dbReference type="InterPro" id="IPR035940">
    <property type="entry name" value="CAP_sf"/>
</dbReference>
<dbReference type="AlphaFoldDB" id="A0A226D8U1"/>
<dbReference type="SUPFAM" id="SSF47473">
    <property type="entry name" value="EF-hand"/>
    <property type="match status" value="1"/>
</dbReference>
<dbReference type="EMBL" id="LNIX01000029">
    <property type="protein sequence ID" value="OXA41550.1"/>
    <property type="molecule type" value="Genomic_DNA"/>
</dbReference>
<dbReference type="Pfam" id="PF00188">
    <property type="entry name" value="CAP"/>
    <property type="match status" value="1"/>
</dbReference>
<dbReference type="InterPro" id="IPR018247">
    <property type="entry name" value="EF_Hand_1_Ca_BS"/>
</dbReference>
<dbReference type="InterPro" id="IPR018244">
    <property type="entry name" value="Allrgn_V5/Tpx1_CS"/>
</dbReference>
<proteinExistence type="predicted"/>
<protein>
    <submittedName>
        <fullName evidence="3">Golgi-associated plant pathogenesis-related protein 1</fullName>
    </submittedName>
</protein>
<dbReference type="GO" id="GO:0005576">
    <property type="term" value="C:extracellular region"/>
    <property type="evidence" value="ECO:0007669"/>
    <property type="project" value="InterPro"/>
</dbReference>
<comment type="caution">
    <text evidence="3">The sequence shown here is derived from an EMBL/GenBank/DDBJ whole genome shotgun (WGS) entry which is preliminary data.</text>
</comment>
<dbReference type="SUPFAM" id="SSF55797">
    <property type="entry name" value="PR-1-like"/>
    <property type="match status" value="1"/>
</dbReference>
<dbReference type="SMART" id="SM00198">
    <property type="entry name" value="SCP"/>
    <property type="match status" value="1"/>
</dbReference>
<dbReference type="InterPro" id="IPR014044">
    <property type="entry name" value="CAP_dom"/>
</dbReference>
<dbReference type="Pfam" id="PF11901">
    <property type="entry name" value="DM9"/>
    <property type="match status" value="1"/>
</dbReference>
<dbReference type="PANTHER" id="PTHR31649:SF1">
    <property type="entry name" value="FARNESOIC ACID O-METHYL TRANSFERASE DOMAIN-CONTAINING PROTEIN"/>
    <property type="match status" value="1"/>
</dbReference>
<dbReference type="InterPro" id="IPR011992">
    <property type="entry name" value="EF-hand-dom_pair"/>
</dbReference>
<accession>A0A226D8U1</accession>
<evidence type="ECO:0000313" key="3">
    <source>
        <dbReference type="EMBL" id="OXA41550.1"/>
    </source>
</evidence>
<dbReference type="SMART" id="SM00696">
    <property type="entry name" value="DM9"/>
    <property type="match status" value="2"/>
</dbReference>
<dbReference type="InterPro" id="IPR006616">
    <property type="entry name" value="DM9_repeat"/>
</dbReference>
<evidence type="ECO:0000259" key="2">
    <source>
        <dbReference type="SMART" id="SM00198"/>
    </source>
</evidence>
<dbReference type="CDD" id="cd05382">
    <property type="entry name" value="CAP_GAPR1-like"/>
    <property type="match status" value="1"/>
</dbReference>
<dbReference type="PROSITE" id="PS01009">
    <property type="entry name" value="CRISP_1"/>
    <property type="match status" value="1"/>
</dbReference>
<organism evidence="3 4">
    <name type="scientific">Folsomia candida</name>
    <name type="common">Springtail</name>
    <dbReference type="NCBI Taxonomy" id="158441"/>
    <lineage>
        <taxon>Eukaryota</taxon>
        <taxon>Metazoa</taxon>
        <taxon>Ecdysozoa</taxon>
        <taxon>Arthropoda</taxon>
        <taxon>Hexapoda</taxon>
        <taxon>Collembola</taxon>
        <taxon>Entomobryomorpha</taxon>
        <taxon>Isotomoidea</taxon>
        <taxon>Isotomidae</taxon>
        <taxon>Proisotominae</taxon>
        <taxon>Folsomia</taxon>
    </lineage>
</organism>
<gene>
    <name evidence="3" type="ORF">Fcan01_23610</name>
</gene>
<sequence>MCSEYPPIKPSSFKGNYYEYGLYLHNWYRKRHGAPALKLAKWMNDSGDNYCEKLARHGGALVHSSGLGYGENLWGGPQAKAYIKHLWPESADDYMHKCAVREAVKAWYKEVEHYNYNHGGFSMHTGHFTAMVWKSSTELGIGVCVLGGTIIVAGCYKVHPNMQGQFTQNVLRYRHISDEAKETKPVDAPKPVESLPAGNVDGAGHKWIAAKNGGSMPSNMVLTGLDGKHDVYVARAKHMNGIIPGKLIVGYGTFVAYDGAEHGKASYEVLTGEKNCFSWVASQATAIPKNAIVGGKDPNGSVYHVGKGIVNDATAVGKILGGKLYVSYGGKEYCQDQGFQILVTTSDTSTVDEKCEVDEIKDDGGVSDENPVVVDSTSPEMKLAFDQVCDANGCSETERIGFLGYENAINGLKRSMENFIAVDKDRSGNLDPFEVKNAFSGDRDISYEDVMGLMGAVGQESGKMSLYGFLMADLLLITLSTSEVGIEDDNPAVLEWMNKQVDYIKSGKPLKDM</sequence>
<dbReference type="InterPro" id="IPR034113">
    <property type="entry name" value="SCP_GAPR1-like"/>
</dbReference>
<dbReference type="PROSITE" id="PS00018">
    <property type="entry name" value="EF_HAND_1"/>
    <property type="match status" value="1"/>
</dbReference>
<dbReference type="OrthoDB" id="337038at2759"/>
<dbReference type="PANTHER" id="PTHR31649">
    <property type="entry name" value="AGAP009604-PA"/>
    <property type="match status" value="1"/>
</dbReference>
<feature type="domain" description="SCP" evidence="2">
    <location>
        <begin position="16"/>
        <end position="164"/>
    </location>
</feature>
<dbReference type="Proteomes" id="UP000198287">
    <property type="component" value="Unassembled WGS sequence"/>
</dbReference>
<name>A0A226D8U1_FOLCA</name>
<keyword evidence="1" id="KW-0106">Calcium</keyword>
<reference evidence="3 4" key="1">
    <citation type="submission" date="2015-12" db="EMBL/GenBank/DDBJ databases">
        <title>The genome of Folsomia candida.</title>
        <authorList>
            <person name="Faddeeva A."/>
            <person name="Derks M.F."/>
            <person name="Anvar Y."/>
            <person name="Smit S."/>
            <person name="Van Straalen N."/>
            <person name="Roelofs D."/>
        </authorList>
    </citation>
    <scope>NUCLEOTIDE SEQUENCE [LARGE SCALE GENOMIC DNA]</scope>
    <source>
        <strain evidence="3 4">VU population</strain>
        <tissue evidence="3">Whole body</tissue>
    </source>
</reference>
<evidence type="ECO:0000313" key="4">
    <source>
        <dbReference type="Proteomes" id="UP000198287"/>
    </source>
</evidence>
<dbReference type="Gene3D" id="3.40.33.10">
    <property type="entry name" value="CAP"/>
    <property type="match status" value="1"/>
</dbReference>
<evidence type="ECO:0000256" key="1">
    <source>
        <dbReference type="ARBA" id="ARBA00022837"/>
    </source>
</evidence>
<keyword evidence="4" id="KW-1185">Reference proteome</keyword>